<evidence type="ECO:0000256" key="1">
    <source>
        <dbReference type="SAM" id="SignalP"/>
    </source>
</evidence>
<gene>
    <name evidence="2" type="ordered locus">Caka_0783</name>
</gene>
<reference evidence="2 3" key="1">
    <citation type="journal article" date="2010" name="Stand. Genomic Sci.">
        <title>Complete genome sequence of Coraliomargarita akajimensis type strain (04OKA010-24).</title>
        <authorList>
            <person name="Mavromatis K."/>
            <person name="Abt B."/>
            <person name="Brambilla E."/>
            <person name="Lapidus A."/>
            <person name="Copeland A."/>
            <person name="Deshpande S."/>
            <person name="Nolan M."/>
            <person name="Lucas S."/>
            <person name="Tice H."/>
            <person name="Cheng J.F."/>
            <person name="Han C."/>
            <person name="Detter J.C."/>
            <person name="Woyke T."/>
            <person name="Goodwin L."/>
            <person name="Pitluck S."/>
            <person name="Held B."/>
            <person name="Brettin T."/>
            <person name="Tapia R."/>
            <person name="Ivanova N."/>
            <person name="Mikhailova N."/>
            <person name="Pati A."/>
            <person name="Liolios K."/>
            <person name="Chen A."/>
            <person name="Palaniappan K."/>
            <person name="Land M."/>
            <person name="Hauser L."/>
            <person name="Chang Y.J."/>
            <person name="Jeffries C.D."/>
            <person name="Rohde M."/>
            <person name="Goker M."/>
            <person name="Bristow J."/>
            <person name="Eisen J.A."/>
            <person name="Markowitz V."/>
            <person name="Hugenholtz P."/>
            <person name="Klenk H.P."/>
            <person name="Kyrpides N.C."/>
        </authorList>
    </citation>
    <scope>NUCLEOTIDE SEQUENCE [LARGE SCALE GENOMIC DNA]</scope>
    <source>
        <strain evidence="3">DSM 45221 / IAM 15411 / JCM 23193 / KCTC 12865</strain>
    </source>
</reference>
<organism evidence="2 3">
    <name type="scientific">Coraliomargarita akajimensis (strain DSM 45221 / IAM 15411 / JCM 23193 / KCTC 12865 / 04OKA010-24)</name>
    <dbReference type="NCBI Taxonomy" id="583355"/>
    <lineage>
        <taxon>Bacteria</taxon>
        <taxon>Pseudomonadati</taxon>
        <taxon>Verrucomicrobiota</taxon>
        <taxon>Opitutia</taxon>
        <taxon>Puniceicoccales</taxon>
        <taxon>Coraliomargaritaceae</taxon>
        <taxon>Coraliomargarita</taxon>
    </lineage>
</organism>
<sequence length="130" mass="14141">MKKLLFSALFSLCGLWIILSSTGCVAVAVGAGAAVGTAYVMGEYEMTVYADYRRIEKAIKGAAKEMNFSFVEGEGDAISGRYSFKAVGGDTIKVRYKTLTDESYRVAIRVGSMGDQAVSQRMDQAIQRRL</sequence>
<dbReference type="PROSITE" id="PS51257">
    <property type="entry name" value="PROKAR_LIPOPROTEIN"/>
    <property type="match status" value="1"/>
</dbReference>
<protein>
    <recommendedName>
        <fullName evidence="4">DUF3568 family protein</fullName>
    </recommendedName>
</protein>
<proteinExistence type="predicted"/>
<feature type="chain" id="PRO_5003070942" description="DUF3568 family protein" evidence="1">
    <location>
        <begin position="27"/>
        <end position="130"/>
    </location>
</feature>
<keyword evidence="1" id="KW-0732">Signal</keyword>
<dbReference type="Pfam" id="PF12092">
    <property type="entry name" value="DUF3568"/>
    <property type="match status" value="1"/>
</dbReference>
<keyword evidence="3" id="KW-1185">Reference proteome</keyword>
<dbReference type="eggNOG" id="ENOG5030V3Y">
    <property type="taxonomic scope" value="Bacteria"/>
</dbReference>
<dbReference type="RefSeq" id="WP_013042531.1">
    <property type="nucleotide sequence ID" value="NC_014008.1"/>
</dbReference>
<dbReference type="HOGENOM" id="CLU_1934476_0_0_0"/>
<evidence type="ECO:0000313" key="2">
    <source>
        <dbReference type="EMBL" id="ADE53807.1"/>
    </source>
</evidence>
<accession>D5EQ39</accession>
<dbReference type="InterPro" id="IPR021952">
    <property type="entry name" value="Flpp3-like"/>
</dbReference>
<dbReference type="Proteomes" id="UP000000925">
    <property type="component" value="Chromosome"/>
</dbReference>
<dbReference type="KEGG" id="caa:Caka_0783"/>
<dbReference type="AlphaFoldDB" id="D5EQ39"/>
<dbReference type="EMBL" id="CP001998">
    <property type="protein sequence ID" value="ADE53807.1"/>
    <property type="molecule type" value="Genomic_DNA"/>
</dbReference>
<evidence type="ECO:0008006" key="4">
    <source>
        <dbReference type="Google" id="ProtNLM"/>
    </source>
</evidence>
<evidence type="ECO:0000313" key="3">
    <source>
        <dbReference type="Proteomes" id="UP000000925"/>
    </source>
</evidence>
<feature type="signal peptide" evidence="1">
    <location>
        <begin position="1"/>
        <end position="26"/>
    </location>
</feature>
<name>D5EQ39_CORAD</name>